<accession>E3FWI3</accession>
<evidence type="ECO:0000313" key="2">
    <source>
        <dbReference type="EMBL" id="ADO68496.1"/>
    </source>
</evidence>
<dbReference type="Proteomes" id="UP000001351">
    <property type="component" value="Chromosome"/>
</dbReference>
<protein>
    <submittedName>
        <fullName evidence="2">Uncharacterized protein</fullName>
    </submittedName>
</protein>
<reference evidence="2 3" key="1">
    <citation type="journal article" date="2011" name="Mol. Biol. Evol.">
        <title>Comparative genomic analysis of fruiting body formation in Myxococcales.</title>
        <authorList>
            <person name="Huntley S."/>
            <person name="Hamann N."/>
            <person name="Wegener-Feldbrugge S."/>
            <person name="Treuner-Lange A."/>
            <person name="Kube M."/>
            <person name="Reinhardt R."/>
            <person name="Klages S."/>
            <person name="Muller R."/>
            <person name="Ronning C.M."/>
            <person name="Nierman W.C."/>
            <person name="Sogaard-Andersen L."/>
        </authorList>
    </citation>
    <scope>NUCLEOTIDE SEQUENCE [LARGE SCALE GENOMIC DNA]</scope>
    <source>
        <strain evidence="2 3">DW4/3-1</strain>
    </source>
</reference>
<dbReference type="EMBL" id="CP002271">
    <property type="protein sequence ID" value="ADO68496.1"/>
    <property type="molecule type" value="Genomic_DNA"/>
</dbReference>
<organism evidence="2 3">
    <name type="scientific">Stigmatella aurantiaca (strain DW4/3-1)</name>
    <dbReference type="NCBI Taxonomy" id="378806"/>
    <lineage>
        <taxon>Bacteria</taxon>
        <taxon>Pseudomonadati</taxon>
        <taxon>Myxococcota</taxon>
        <taxon>Myxococcia</taxon>
        <taxon>Myxococcales</taxon>
        <taxon>Cystobacterineae</taxon>
        <taxon>Archangiaceae</taxon>
        <taxon>Stigmatella</taxon>
    </lineage>
</organism>
<sequence length="83" mass="9470">MSDDGREWTPLNQDGTFVVLATDLYGLDFSQQNPFIHIWDSRGLTSFENYRRVERCATKASACASIPSAPHPRRRTGRTRRSP</sequence>
<proteinExistence type="predicted"/>
<dbReference type="AlphaFoldDB" id="E3FWI3"/>
<evidence type="ECO:0000313" key="3">
    <source>
        <dbReference type="Proteomes" id="UP000001351"/>
    </source>
</evidence>
<dbReference type="KEGG" id="sur:STAUR_0692"/>
<feature type="region of interest" description="Disordered" evidence="1">
    <location>
        <begin position="64"/>
        <end position="83"/>
    </location>
</feature>
<name>E3FWI3_STIAD</name>
<feature type="compositionally biased region" description="Basic residues" evidence="1">
    <location>
        <begin position="71"/>
        <end position="83"/>
    </location>
</feature>
<dbReference type="CAZy" id="GH43">
    <property type="family name" value="Glycoside Hydrolase Family 43"/>
</dbReference>
<keyword evidence="3" id="KW-1185">Reference proteome</keyword>
<gene>
    <name evidence="2" type="ordered locus">STAUR_0692</name>
</gene>
<dbReference type="HOGENOM" id="CLU_2540967_0_0_7"/>
<evidence type="ECO:0000256" key="1">
    <source>
        <dbReference type="SAM" id="MobiDB-lite"/>
    </source>
</evidence>